<accession>A0A9Q0AP03</accession>
<sequence>MITVQIHTNVTYLTYMIPDCERIRLRSAMGSTVDLIDLIRYLVTSWINARRGEKKEGEVPGQDRPEREKRATTLAQTRQPSIGRHHRVRSTATLQPPCELPRDTTHVKARRRSRTETMPVPSDSILEKELRLQFRQLIKDGEEVTINKVRQAVEEKLDLPEGFFKDDPDWKGRSKAIIHKAFSEEGSGGEGDNEPEPEPEPAAKPAKKNGIKRQSSEEPEQKPKRVKKEAAPKKPTKKAAPKAKAKPKKKASSDSDLSDLDDSEEEKPKRRGRPPKKKQESESELSDLGSSEEDTKPKKAAARGKLQKKKAVISDEEDGGSDEADSSAERERKRKRSTPAAQAGSKRAKIDSENEGEASKAEEDLAEASDTETKAQSKTKAADSDDEDKPKKGAGEDESKPGGDDDSSELSSVIDEPPPKKKAKKEDSKAAVGDDDDSDLSSVLDEPPPKKRKPREPKGSSKPRATKAAPKELTGDEAEIKKLQGQLVKCGVRKIWGIELKEYGDDTKGKIRHLRKMLSDLGVTGRFSEAKAKEIKERRELMADLEAVNEMNHMWGAEGRGGRASRSRAKATVKEPSSEDESGAEEAKPRVSKRMADLAFLGSDDEESD</sequence>
<feature type="compositionally biased region" description="Basic and acidic residues" evidence="1">
    <location>
        <begin position="214"/>
        <end position="232"/>
    </location>
</feature>
<organism evidence="2 3">
    <name type="scientific">Neoarthrinium moseri</name>
    <dbReference type="NCBI Taxonomy" id="1658444"/>
    <lineage>
        <taxon>Eukaryota</taxon>
        <taxon>Fungi</taxon>
        <taxon>Dikarya</taxon>
        <taxon>Ascomycota</taxon>
        <taxon>Pezizomycotina</taxon>
        <taxon>Sordariomycetes</taxon>
        <taxon>Xylariomycetidae</taxon>
        <taxon>Amphisphaeriales</taxon>
        <taxon>Apiosporaceae</taxon>
        <taxon>Neoarthrinium</taxon>
    </lineage>
</organism>
<dbReference type="Proteomes" id="UP000829685">
    <property type="component" value="Unassembled WGS sequence"/>
</dbReference>
<feature type="compositionally biased region" description="Basic and acidic residues" evidence="1">
    <location>
        <begin position="52"/>
        <end position="71"/>
    </location>
</feature>
<evidence type="ECO:0000313" key="3">
    <source>
        <dbReference type="Proteomes" id="UP000829685"/>
    </source>
</evidence>
<keyword evidence="3" id="KW-1185">Reference proteome</keyword>
<evidence type="ECO:0008006" key="4">
    <source>
        <dbReference type="Google" id="ProtNLM"/>
    </source>
</evidence>
<gene>
    <name evidence="2" type="ORF">JX265_008060</name>
</gene>
<proteinExistence type="predicted"/>
<dbReference type="GO" id="GO:0005634">
    <property type="term" value="C:nucleus"/>
    <property type="evidence" value="ECO:0007669"/>
    <property type="project" value="TreeGrafter"/>
</dbReference>
<feature type="compositionally biased region" description="Acidic residues" evidence="1">
    <location>
        <begin position="314"/>
        <end position="326"/>
    </location>
</feature>
<dbReference type="EMBL" id="JAFIMR010000021">
    <property type="protein sequence ID" value="KAI1865737.1"/>
    <property type="molecule type" value="Genomic_DNA"/>
</dbReference>
<feature type="region of interest" description="Disordered" evidence="1">
    <location>
        <begin position="556"/>
        <end position="609"/>
    </location>
</feature>
<feature type="compositionally biased region" description="Acidic residues" evidence="1">
    <location>
        <begin position="256"/>
        <end position="265"/>
    </location>
</feature>
<feature type="region of interest" description="Disordered" evidence="1">
    <location>
        <begin position="52"/>
        <end position="121"/>
    </location>
</feature>
<dbReference type="PANTHER" id="PTHR15410:SF2">
    <property type="entry name" value="HIRA-INTERACTING PROTEIN 3"/>
    <property type="match status" value="1"/>
</dbReference>
<reference evidence="2" key="1">
    <citation type="submission" date="2021-03" db="EMBL/GenBank/DDBJ databases">
        <title>Revisited historic fungal species revealed as producer of novel bioactive compounds through whole genome sequencing and comparative genomics.</title>
        <authorList>
            <person name="Vignolle G.A."/>
            <person name="Hochenegger N."/>
            <person name="Mach R.L."/>
            <person name="Mach-Aigner A.R."/>
            <person name="Javad Rahimi M."/>
            <person name="Salim K.A."/>
            <person name="Chan C.M."/>
            <person name="Lim L.B.L."/>
            <person name="Cai F."/>
            <person name="Druzhinina I.S."/>
            <person name="U'Ren J.M."/>
            <person name="Derntl C."/>
        </authorList>
    </citation>
    <scope>NUCLEOTIDE SEQUENCE</scope>
    <source>
        <strain evidence="2">TUCIM 5799</strain>
    </source>
</reference>
<protein>
    <recommendedName>
        <fullName evidence="4">Transcriptional regulator</fullName>
    </recommendedName>
</protein>
<feature type="compositionally biased region" description="Basic and acidic residues" evidence="1">
    <location>
        <begin position="371"/>
        <end position="403"/>
    </location>
</feature>
<dbReference type="AlphaFoldDB" id="A0A9Q0AP03"/>
<dbReference type="InterPro" id="IPR037647">
    <property type="entry name" value="HIRIP3"/>
</dbReference>
<feature type="region of interest" description="Disordered" evidence="1">
    <location>
        <begin position="182"/>
        <end position="477"/>
    </location>
</feature>
<evidence type="ECO:0000313" key="2">
    <source>
        <dbReference type="EMBL" id="KAI1865737.1"/>
    </source>
</evidence>
<dbReference type="PANTHER" id="PTHR15410">
    <property type="entry name" value="HIRA-INTERACTING PROTEIN 3"/>
    <property type="match status" value="1"/>
</dbReference>
<comment type="caution">
    <text evidence="2">The sequence shown here is derived from an EMBL/GenBank/DDBJ whole genome shotgun (WGS) entry which is preliminary data.</text>
</comment>
<evidence type="ECO:0000256" key="1">
    <source>
        <dbReference type="SAM" id="MobiDB-lite"/>
    </source>
</evidence>
<feature type="compositionally biased region" description="Basic residues" evidence="1">
    <location>
        <begin position="298"/>
        <end position="311"/>
    </location>
</feature>
<name>A0A9Q0AP03_9PEZI</name>
<feature type="compositionally biased region" description="Basic and acidic residues" evidence="1">
    <location>
        <begin position="348"/>
        <end position="363"/>
    </location>
</feature>
<feature type="compositionally biased region" description="Basic residues" evidence="1">
    <location>
        <begin position="234"/>
        <end position="250"/>
    </location>
</feature>